<dbReference type="GO" id="GO:0005737">
    <property type="term" value="C:cytoplasm"/>
    <property type="evidence" value="ECO:0007669"/>
    <property type="project" value="UniProtKB-SubCell"/>
</dbReference>
<dbReference type="InterPro" id="IPR054696">
    <property type="entry name" value="GTP-eEF1A_C"/>
</dbReference>
<dbReference type="GO" id="GO:0005525">
    <property type="term" value="F:GTP binding"/>
    <property type="evidence" value="ECO:0007669"/>
    <property type="project" value="UniProtKB-KW"/>
</dbReference>
<evidence type="ECO:0000259" key="10">
    <source>
        <dbReference type="PROSITE" id="PS51722"/>
    </source>
</evidence>
<dbReference type="Gene3D" id="2.40.30.10">
    <property type="entry name" value="Translation factors"/>
    <property type="match status" value="2"/>
</dbReference>
<evidence type="ECO:0000256" key="2">
    <source>
        <dbReference type="ARBA" id="ARBA00007249"/>
    </source>
</evidence>
<evidence type="ECO:0000256" key="8">
    <source>
        <dbReference type="ARBA" id="ARBA00049117"/>
    </source>
</evidence>
<dbReference type="Pfam" id="PF00009">
    <property type="entry name" value="GTP_EFTU"/>
    <property type="match status" value="1"/>
</dbReference>
<dbReference type="PANTHER" id="PTHR23115">
    <property type="entry name" value="TRANSLATION FACTOR"/>
    <property type="match status" value="1"/>
</dbReference>
<reference evidence="11" key="1">
    <citation type="submission" date="2018-06" db="EMBL/GenBank/DDBJ databases">
        <authorList>
            <person name="Folgueira I."/>
            <person name="deFelipe A.P."/>
            <person name="Lamas J."/>
            <person name="Leiro J."/>
        </authorList>
    </citation>
    <scope>NUCLEOTIDE SEQUENCE</scope>
    <source>
        <strain evidence="11">I1</strain>
    </source>
</reference>
<evidence type="ECO:0000256" key="7">
    <source>
        <dbReference type="ARBA" id="ARBA00023134"/>
    </source>
</evidence>
<evidence type="ECO:0000256" key="1">
    <source>
        <dbReference type="ARBA" id="ARBA00004496"/>
    </source>
</evidence>
<keyword evidence="5" id="KW-0378">Hydrolase</keyword>
<evidence type="ECO:0000256" key="6">
    <source>
        <dbReference type="ARBA" id="ARBA00022917"/>
    </source>
</evidence>
<feature type="region of interest" description="Disordered" evidence="9">
    <location>
        <begin position="145"/>
        <end position="178"/>
    </location>
</feature>
<keyword evidence="4" id="KW-0547">Nucleotide-binding</keyword>
<keyword evidence="6" id="KW-0648">Protein biosynthesis</keyword>
<dbReference type="Gene3D" id="3.40.50.300">
    <property type="entry name" value="P-loop containing nucleotide triphosphate hydrolases"/>
    <property type="match status" value="1"/>
</dbReference>
<evidence type="ECO:0000256" key="4">
    <source>
        <dbReference type="ARBA" id="ARBA00022741"/>
    </source>
</evidence>
<dbReference type="Pfam" id="PF22594">
    <property type="entry name" value="GTP-eEF1A_C"/>
    <property type="match status" value="1"/>
</dbReference>
<evidence type="ECO:0000256" key="3">
    <source>
        <dbReference type="ARBA" id="ARBA00022490"/>
    </source>
</evidence>
<dbReference type="FunFam" id="3.40.50.300:FF:000204">
    <property type="entry name" value="Translation elongation factor Tu"/>
    <property type="match status" value="1"/>
</dbReference>
<protein>
    <submittedName>
        <fullName evidence="11">Elongation factor Tu protein</fullName>
    </submittedName>
</protein>
<dbReference type="GO" id="GO:0003924">
    <property type="term" value="F:GTPase activity"/>
    <property type="evidence" value="ECO:0007669"/>
    <property type="project" value="InterPro"/>
</dbReference>
<dbReference type="GO" id="GO:0003746">
    <property type="term" value="F:translation elongation factor activity"/>
    <property type="evidence" value="ECO:0007669"/>
    <property type="project" value="UniProtKB-KW"/>
</dbReference>
<dbReference type="InterPro" id="IPR027417">
    <property type="entry name" value="P-loop_NTPase"/>
</dbReference>
<dbReference type="EMBL" id="MH500054">
    <property type="protein sequence ID" value="QBH68025.1"/>
    <property type="molecule type" value="mRNA"/>
</dbReference>
<dbReference type="InterPro" id="IPR050100">
    <property type="entry name" value="TRAFAC_GTPase_members"/>
</dbReference>
<dbReference type="SUPFAM" id="SSF50465">
    <property type="entry name" value="EF-Tu/eEF-1alpha/eIF2-gamma C-terminal domain"/>
    <property type="match status" value="1"/>
</dbReference>
<keyword evidence="7" id="KW-0342">GTP-binding</keyword>
<sequence length="648" mass="74388">MSRHTNMKGFLEEADEEGQYQDCHNGQENYEEDLTVEQETLVENLEFQFQQQFSKDTIIDVLDSENWNEAICVKILEESLELYTQFAGQIKLDVLVHKFYDAYWKKSDCIKILQAMVEEKNKKQQEKDKKQQQISKQQQKKKQEEEQQQIVLQKQSSTNSSHRKASYEEKKENQIQKQLQRDYHSIKIERFQQETDVKVYNKIYGAIDHKQKFTLEEQQHSSINLVTVGHVDSGKSTLIGHFRHLMNSLDKREMHKLEKISNENNKNSFKYAYGQDEFDQERERGVTIDVGFKTIKTTSNEINFLDSPGHRDFVPNMISGTAQADYALLVVDSGPNAFEGGFEKGGQTKEHAYLIKAFGVEKVIVAINKMDLHQWSKERYMEVYTKVVDYLLSIGFKSNQIRSIPISGFSGQNLVKKCQVKEAAWYTGNTLLELLESLKPPMRAYEKPTRFNIYSSSNKKNQAGLCIQGKMEGGVLAKGDKIIIQPHGIIAQVKDLLINTHKESVVKSGDNLEAQIQLKHDIEERYINSGNVICGMKLAIPITKHVVAEFVAFDLIYPILKGAEVMVYINTSRTDGFLFKINKLIDKDNGAVLKKSPKCIKSHECAEIQVKFGELMCAELYANFNIYGRIILRDNKQTIGVGTIKEIL</sequence>
<keyword evidence="3" id="KW-0963">Cytoplasm</keyword>
<feature type="domain" description="Tr-type G" evidence="10">
    <location>
        <begin position="220"/>
        <end position="443"/>
    </location>
</feature>
<comment type="similarity">
    <text evidence="2">Belongs to the TRAFAC class translation factor GTPase superfamily. Classic translation factor GTPase family. EF-Tu/EF-1A subfamily.</text>
</comment>
<dbReference type="InterPro" id="IPR000795">
    <property type="entry name" value="T_Tr_GTP-bd_dom"/>
</dbReference>
<evidence type="ECO:0000313" key="11">
    <source>
        <dbReference type="EMBL" id="QBH68025.1"/>
    </source>
</evidence>
<evidence type="ECO:0000256" key="9">
    <source>
        <dbReference type="SAM" id="MobiDB-lite"/>
    </source>
</evidence>
<dbReference type="InterPro" id="IPR009000">
    <property type="entry name" value="Transl_B-barrel_sf"/>
</dbReference>
<comment type="subcellular location">
    <subcellularLocation>
        <location evidence="1">Cytoplasm</location>
    </subcellularLocation>
</comment>
<dbReference type="SUPFAM" id="SSF52540">
    <property type="entry name" value="P-loop containing nucleoside triphosphate hydrolases"/>
    <property type="match status" value="1"/>
</dbReference>
<dbReference type="InterPro" id="IPR009001">
    <property type="entry name" value="Transl_elong_EF1A/Init_IF2_C"/>
</dbReference>
<proteinExistence type="evidence at transcript level"/>
<comment type="catalytic activity">
    <reaction evidence="8">
        <text>GTP + H2O = GDP + phosphate + H(+)</text>
        <dbReference type="Rhea" id="RHEA:19669"/>
        <dbReference type="ChEBI" id="CHEBI:15377"/>
        <dbReference type="ChEBI" id="CHEBI:15378"/>
        <dbReference type="ChEBI" id="CHEBI:37565"/>
        <dbReference type="ChEBI" id="CHEBI:43474"/>
        <dbReference type="ChEBI" id="CHEBI:58189"/>
    </reaction>
    <physiologicalReaction direction="left-to-right" evidence="8">
        <dbReference type="Rhea" id="RHEA:19670"/>
    </physiologicalReaction>
</comment>
<dbReference type="AlphaFoldDB" id="A0A481SI26"/>
<dbReference type="SUPFAM" id="SSF50447">
    <property type="entry name" value="Translation proteins"/>
    <property type="match status" value="1"/>
</dbReference>
<dbReference type="PROSITE" id="PS51722">
    <property type="entry name" value="G_TR_2"/>
    <property type="match status" value="1"/>
</dbReference>
<dbReference type="PRINTS" id="PR00315">
    <property type="entry name" value="ELONGATNFCT"/>
</dbReference>
<evidence type="ECO:0000256" key="5">
    <source>
        <dbReference type="ARBA" id="ARBA00022801"/>
    </source>
</evidence>
<name>A0A481SI26_9CILI</name>
<keyword evidence="11" id="KW-0251">Elongation factor</keyword>
<organism evidence="11">
    <name type="scientific">Philasterides dicentrarchi</name>
    <dbReference type="NCBI Taxonomy" id="282688"/>
    <lineage>
        <taxon>Eukaryota</taxon>
        <taxon>Sar</taxon>
        <taxon>Alveolata</taxon>
        <taxon>Ciliophora</taxon>
        <taxon>Intramacronucleata</taxon>
        <taxon>Oligohymenophorea</taxon>
        <taxon>Scuticociliatia</taxon>
        <taxon>Philasterida</taxon>
        <taxon>Philasteridae</taxon>
        <taxon>Philasterides</taxon>
    </lineage>
</organism>
<accession>A0A481SI26</accession>
<feature type="compositionally biased region" description="Basic and acidic residues" evidence="9">
    <location>
        <begin position="165"/>
        <end position="178"/>
    </location>
</feature>